<dbReference type="Pfam" id="PF01575">
    <property type="entry name" value="MaoC_dehydratas"/>
    <property type="match status" value="1"/>
</dbReference>
<dbReference type="GO" id="GO:0005777">
    <property type="term" value="C:peroxisome"/>
    <property type="evidence" value="ECO:0007669"/>
    <property type="project" value="TreeGrafter"/>
</dbReference>
<evidence type="ECO:0000313" key="4">
    <source>
        <dbReference type="Proteomes" id="UP000076078"/>
    </source>
</evidence>
<dbReference type="InterPro" id="IPR002539">
    <property type="entry name" value="MaoC-like_dom"/>
</dbReference>
<evidence type="ECO:0000259" key="2">
    <source>
        <dbReference type="Pfam" id="PF22622"/>
    </source>
</evidence>
<dbReference type="InterPro" id="IPR054357">
    <property type="entry name" value="MFE-2_N"/>
</dbReference>
<dbReference type="PANTHER" id="PTHR13078">
    <property type="entry name" value="PEROXISOMAL MULTIFUNCTIONAL ENZYME TYPE 2-RELATED"/>
    <property type="match status" value="1"/>
</dbReference>
<dbReference type="PANTHER" id="PTHR13078:SF56">
    <property type="entry name" value="PEROXISOMAL MULTIFUNCTIONAL ENZYME TYPE 2"/>
    <property type="match status" value="1"/>
</dbReference>
<dbReference type="Pfam" id="PF22622">
    <property type="entry name" value="MFE-2_hydrat-2_N"/>
    <property type="match status" value="1"/>
</dbReference>
<dbReference type="SUPFAM" id="SSF54637">
    <property type="entry name" value="Thioesterase/thiol ester dehydrase-isomerase"/>
    <property type="match status" value="2"/>
</dbReference>
<dbReference type="GO" id="GO:0003857">
    <property type="term" value="F:(3S)-3-hydroxyacyl-CoA dehydrogenase (NAD+) activity"/>
    <property type="evidence" value="ECO:0007669"/>
    <property type="project" value="TreeGrafter"/>
</dbReference>
<dbReference type="GO" id="GO:0006635">
    <property type="term" value="P:fatty acid beta-oxidation"/>
    <property type="evidence" value="ECO:0007669"/>
    <property type="project" value="TreeGrafter"/>
</dbReference>
<gene>
    <name evidence="3" type="ORF">DLAC_11509</name>
</gene>
<dbReference type="InParanoid" id="A0A152A4Y9"/>
<proteinExistence type="predicted"/>
<feature type="domain" description="Peroxisomal multifunctional enzyme type 2-like N-terminal" evidence="2">
    <location>
        <begin position="19"/>
        <end position="144"/>
    </location>
</feature>
<evidence type="ECO:0000259" key="1">
    <source>
        <dbReference type="Pfam" id="PF01575"/>
    </source>
</evidence>
<dbReference type="OrthoDB" id="3592703at2759"/>
<keyword evidence="4" id="KW-1185">Reference proteome</keyword>
<organism evidence="3 4">
    <name type="scientific">Tieghemostelium lacteum</name>
    <name type="common">Slime mold</name>
    <name type="synonym">Dictyostelium lacteum</name>
    <dbReference type="NCBI Taxonomy" id="361077"/>
    <lineage>
        <taxon>Eukaryota</taxon>
        <taxon>Amoebozoa</taxon>
        <taxon>Evosea</taxon>
        <taxon>Eumycetozoa</taxon>
        <taxon>Dictyostelia</taxon>
        <taxon>Dictyosteliales</taxon>
        <taxon>Raperosteliaceae</taxon>
        <taxon>Tieghemostelium</taxon>
    </lineage>
</organism>
<feature type="domain" description="MaoC-like" evidence="1">
    <location>
        <begin position="162"/>
        <end position="261"/>
    </location>
</feature>
<dbReference type="FunCoup" id="A0A152A4Y9">
    <property type="interactions" value="129"/>
</dbReference>
<reference evidence="3 4" key="1">
    <citation type="submission" date="2015-12" db="EMBL/GenBank/DDBJ databases">
        <title>Dictyostelia acquired genes for synthesis and detection of signals that induce cell-type specialization by lateral gene transfer from prokaryotes.</title>
        <authorList>
            <person name="Gloeckner G."/>
            <person name="Schaap P."/>
        </authorList>
    </citation>
    <scope>NUCLEOTIDE SEQUENCE [LARGE SCALE GENOMIC DNA]</scope>
    <source>
        <strain evidence="3 4">TK</strain>
    </source>
</reference>
<dbReference type="CDD" id="cd03448">
    <property type="entry name" value="HDE_HSD"/>
    <property type="match status" value="1"/>
</dbReference>
<dbReference type="Proteomes" id="UP000076078">
    <property type="component" value="Unassembled WGS sequence"/>
</dbReference>
<dbReference type="AlphaFoldDB" id="A0A152A4Y9"/>
<dbReference type="OMA" id="FKHTDQE"/>
<protein>
    <submittedName>
        <fullName evidence="3">Uncharacterized protein</fullName>
    </submittedName>
</protein>
<dbReference type="GO" id="GO:0004300">
    <property type="term" value="F:enoyl-CoA hydratase activity"/>
    <property type="evidence" value="ECO:0007669"/>
    <property type="project" value="TreeGrafter"/>
</dbReference>
<sequence>MSKVNVEKCLAHKFTNTEYYLTEKDVSLYSLSVGAGHKELKFVYEQSSEFQALPTIGVIFPYPILLQVIDGIDGLEYNPMMLLHGEHHLEVKNKIPTSGKLTTTSKVSGLYDKVKGVLLVVQADTSDQNGQLIFSNKISLFIRGIGGFGGDKGPKEKPFVIPKRSCDAQSSFTTTEDQALIYRLSSGDLNPLHADPEMAKQGNFSKPILHGLCSLGIASKAVLEHFCNNNSDQFKSVQVRFSKPVFPGETIITQMWLINPTLVHFIAIVKERNETVLSGGIVEIAPFKKSTL</sequence>
<dbReference type="Gene3D" id="3.10.129.10">
    <property type="entry name" value="Hotdog Thioesterase"/>
    <property type="match status" value="2"/>
</dbReference>
<dbReference type="EMBL" id="LODT01000010">
    <property type="protein sequence ID" value="KYR01300.1"/>
    <property type="molecule type" value="Genomic_DNA"/>
</dbReference>
<dbReference type="InterPro" id="IPR029069">
    <property type="entry name" value="HotDog_dom_sf"/>
</dbReference>
<dbReference type="GO" id="GO:0044594">
    <property type="term" value="F:17-beta-hydroxysteroid dehydrogenase (NAD+) activity"/>
    <property type="evidence" value="ECO:0007669"/>
    <property type="project" value="TreeGrafter"/>
</dbReference>
<accession>A0A152A4Y9</accession>
<comment type="caution">
    <text evidence="3">The sequence shown here is derived from an EMBL/GenBank/DDBJ whole genome shotgun (WGS) entry which is preliminary data.</text>
</comment>
<name>A0A152A4Y9_TIELA</name>
<dbReference type="STRING" id="361077.A0A152A4Y9"/>
<evidence type="ECO:0000313" key="3">
    <source>
        <dbReference type="EMBL" id="KYR01300.1"/>
    </source>
</evidence>